<keyword evidence="8" id="KW-0479">Metal-binding</keyword>
<dbReference type="GO" id="GO:0016773">
    <property type="term" value="F:phosphotransferase activity, alcohol group as acceptor"/>
    <property type="evidence" value="ECO:0007669"/>
    <property type="project" value="TreeGrafter"/>
</dbReference>
<comment type="cofactor">
    <cofactor evidence="8">
        <name>Mn(2+)</name>
        <dbReference type="ChEBI" id="CHEBI:29035"/>
    </cofactor>
</comment>
<dbReference type="InterPro" id="IPR024869">
    <property type="entry name" value="FAM20"/>
</dbReference>
<dbReference type="OrthoDB" id="8583677at2759"/>
<sequence length="435" mass="50485">MIKMMKYNKYRPTQTFAFHKNSVCVAMTRKLHAFLSIQRQRMTATSILPSNSALNPIPLTIEEKIQIELKNLPGDYKVPSLIEHKTFHRFASNIKRVPFELSSENLTKLWSKVNTWVTKTQIFDMSNPNIGRALYALKNAKILKADLDTRGTQLKFTFILEGDQQVIFKPQFYQKNKIIEGPVYAGKDRYSSEILGFYLSAILNKPLSPISVKRTISLKQEVLPVATKQLLDTTFMIQNRTCIYGRCFFCKKEDPVCSDENSYLSGAVIFNIKGHLVSNRSPWQRTYKKGKNAIWQELPEKYCMSLKEKMSKRRLYDLIDISIFDFLIQNGDRHHYETLNDTVVWLDNGKGFGNPHIHHIDILAPLYQCCILRRDTWKTLLSLTGGKLKEMLRMMPDIESIITPDHLEALDQRLLLIFAAVEYCRHHKQGEHTFI</sequence>
<evidence type="ECO:0000259" key="9">
    <source>
        <dbReference type="Pfam" id="PF06702"/>
    </source>
</evidence>
<feature type="binding site" evidence="7">
    <location>
        <position position="347"/>
    </location>
    <ligand>
        <name>ATP</name>
        <dbReference type="ChEBI" id="CHEBI:30616"/>
    </ligand>
</feature>
<keyword evidence="7" id="KW-0067">ATP-binding</keyword>
<evidence type="ECO:0000256" key="4">
    <source>
        <dbReference type="ARBA" id="ARBA00023157"/>
    </source>
</evidence>
<feature type="binding site" evidence="8">
    <location>
        <position position="347"/>
    </location>
    <ligand>
        <name>Mn(2+)</name>
        <dbReference type="ChEBI" id="CHEBI:29035"/>
    </ligand>
</feature>
<keyword evidence="11" id="KW-1185">Reference proteome</keyword>
<dbReference type="GO" id="GO:0046872">
    <property type="term" value="F:metal ion binding"/>
    <property type="evidence" value="ECO:0007669"/>
    <property type="project" value="UniProtKB-KW"/>
</dbReference>
<evidence type="ECO:0000313" key="11">
    <source>
        <dbReference type="Proteomes" id="UP001152888"/>
    </source>
</evidence>
<keyword evidence="4" id="KW-1015">Disulfide bond</keyword>
<evidence type="ECO:0000256" key="8">
    <source>
        <dbReference type="PIRSR" id="PIRSR624869-3"/>
    </source>
</evidence>
<evidence type="ECO:0000313" key="10">
    <source>
        <dbReference type="EMBL" id="CAH2001432.1"/>
    </source>
</evidence>
<evidence type="ECO:0000256" key="2">
    <source>
        <dbReference type="ARBA" id="ARBA00006557"/>
    </source>
</evidence>
<feature type="binding site" evidence="8">
    <location>
        <position position="188"/>
    </location>
    <ligand>
        <name>Mn(2+)</name>
        <dbReference type="ChEBI" id="CHEBI:29035"/>
    </ligand>
</feature>
<proteinExistence type="inferred from homology"/>
<keyword evidence="8" id="KW-0464">Manganese</keyword>
<feature type="binding site" evidence="7">
    <location>
        <position position="153"/>
    </location>
    <ligand>
        <name>ATP</name>
        <dbReference type="ChEBI" id="CHEBI:30616"/>
    </ligand>
</feature>
<reference evidence="10" key="1">
    <citation type="submission" date="2022-03" db="EMBL/GenBank/DDBJ databases">
        <authorList>
            <person name="Sayadi A."/>
        </authorList>
    </citation>
    <scope>NUCLEOTIDE SEQUENCE</scope>
</reference>
<feature type="binding site" evidence="7">
    <location>
        <position position="337"/>
    </location>
    <ligand>
        <name>ATP</name>
        <dbReference type="ChEBI" id="CHEBI:30616"/>
    </ligand>
</feature>
<organism evidence="10 11">
    <name type="scientific">Acanthoscelides obtectus</name>
    <name type="common">Bean weevil</name>
    <name type="synonym">Bruchus obtectus</name>
    <dbReference type="NCBI Taxonomy" id="200917"/>
    <lineage>
        <taxon>Eukaryota</taxon>
        <taxon>Metazoa</taxon>
        <taxon>Ecdysozoa</taxon>
        <taxon>Arthropoda</taxon>
        <taxon>Hexapoda</taxon>
        <taxon>Insecta</taxon>
        <taxon>Pterygota</taxon>
        <taxon>Neoptera</taxon>
        <taxon>Endopterygota</taxon>
        <taxon>Coleoptera</taxon>
        <taxon>Polyphaga</taxon>
        <taxon>Cucujiformia</taxon>
        <taxon>Chrysomeloidea</taxon>
        <taxon>Chrysomelidae</taxon>
        <taxon>Bruchinae</taxon>
        <taxon>Bruchini</taxon>
        <taxon>Acanthoscelides</taxon>
    </lineage>
</organism>
<dbReference type="InterPro" id="IPR009581">
    <property type="entry name" value="FAM20_C"/>
</dbReference>
<evidence type="ECO:0000256" key="3">
    <source>
        <dbReference type="ARBA" id="ARBA00023034"/>
    </source>
</evidence>
<name>A0A9P0LU71_ACAOB</name>
<dbReference type="AlphaFoldDB" id="A0A9P0LU71"/>
<dbReference type="GO" id="GO:0005794">
    <property type="term" value="C:Golgi apparatus"/>
    <property type="evidence" value="ECO:0007669"/>
    <property type="project" value="UniProtKB-SubCell"/>
</dbReference>
<evidence type="ECO:0000256" key="1">
    <source>
        <dbReference type="ARBA" id="ARBA00004555"/>
    </source>
</evidence>
<comment type="similarity">
    <text evidence="2">Belongs to the FAM20 family.</text>
</comment>
<keyword evidence="7" id="KW-0547">Nucleotide-binding</keyword>
<keyword evidence="5" id="KW-0325">Glycoprotein</keyword>
<protein>
    <recommendedName>
        <fullName evidence="9">FAM20 C-terminal domain-containing protein</fullName>
    </recommendedName>
</protein>
<feature type="binding site" evidence="7">
    <location>
        <position position="169"/>
    </location>
    <ligand>
        <name>ATP</name>
        <dbReference type="ChEBI" id="CHEBI:30616"/>
    </ligand>
</feature>
<dbReference type="EMBL" id="CAKOFQ010007449">
    <property type="protein sequence ID" value="CAH2001432.1"/>
    <property type="molecule type" value="Genomic_DNA"/>
</dbReference>
<gene>
    <name evidence="10" type="ORF">ACAOBT_LOCUS26196</name>
</gene>
<dbReference type="Proteomes" id="UP001152888">
    <property type="component" value="Unassembled WGS sequence"/>
</dbReference>
<dbReference type="GO" id="GO:0005524">
    <property type="term" value="F:ATP binding"/>
    <property type="evidence" value="ECO:0007669"/>
    <property type="project" value="UniProtKB-KW"/>
</dbReference>
<dbReference type="Pfam" id="PF06702">
    <property type="entry name" value="Fam20C"/>
    <property type="match status" value="1"/>
</dbReference>
<keyword evidence="3" id="KW-0333">Golgi apparatus</keyword>
<evidence type="ECO:0000256" key="5">
    <source>
        <dbReference type="ARBA" id="ARBA00023180"/>
    </source>
</evidence>
<dbReference type="PANTHER" id="PTHR12450:SF14">
    <property type="entry name" value="GLYCOSAMINOGLYCAN XYLOSYLKINASE"/>
    <property type="match status" value="1"/>
</dbReference>
<evidence type="ECO:0000256" key="7">
    <source>
        <dbReference type="PIRSR" id="PIRSR624869-2"/>
    </source>
</evidence>
<accession>A0A9P0LU71</accession>
<comment type="caution">
    <text evidence="10">The sequence shown here is derived from an EMBL/GenBank/DDBJ whole genome shotgun (WGS) entry which is preliminary data.</text>
</comment>
<feature type="domain" description="FAM20 C-terminal" evidence="9">
    <location>
        <begin position="238"/>
        <end position="430"/>
    </location>
</feature>
<comment type="subcellular location">
    <subcellularLocation>
        <location evidence="1">Golgi apparatus</location>
    </subcellularLocation>
</comment>
<evidence type="ECO:0000256" key="6">
    <source>
        <dbReference type="PIRSR" id="PIRSR624869-1"/>
    </source>
</evidence>
<feature type="active site" evidence="6">
    <location>
        <position position="332"/>
    </location>
</feature>
<dbReference type="PANTHER" id="PTHR12450">
    <property type="entry name" value="DENTIN MATRIX PROTEIN 4 PROTEIN FAM20"/>
    <property type="match status" value="1"/>
</dbReference>